<dbReference type="Proteomes" id="UP001604277">
    <property type="component" value="Unassembled WGS sequence"/>
</dbReference>
<gene>
    <name evidence="2" type="ORF">Fot_29031</name>
</gene>
<organism evidence="2 3">
    <name type="scientific">Forsythia ovata</name>
    <dbReference type="NCBI Taxonomy" id="205694"/>
    <lineage>
        <taxon>Eukaryota</taxon>
        <taxon>Viridiplantae</taxon>
        <taxon>Streptophyta</taxon>
        <taxon>Embryophyta</taxon>
        <taxon>Tracheophyta</taxon>
        <taxon>Spermatophyta</taxon>
        <taxon>Magnoliopsida</taxon>
        <taxon>eudicotyledons</taxon>
        <taxon>Gunneridae</taxon>
        <taxon>Pentapetalae</taxon>
        <taxon>asterids</taxon>
        <taxon>lamiids</taxon>
        <taxon>Lamiales</taxon>
        <taxon>Oleaceae</taxon>
        <taxon>Forsythieae</taxon>
        <taxon>Forsythia</taxon>
    </lineage>
</organism>
<proteinExistence type="predicted"/>
<evidence type="ECO:0000313" key="2">
    <source>
        <dbReference type="EMBL" id="KAL2515060.1"/>
    </source>
</evidence>
<comment type="caution">
    <text evidence="2">The sequence shown here is derived from an EMBL/GenBank/DDBJ whole genome shotgun (WGS) entry which is preliminary data.</text>
</comment>
<protein>
    <submittedName>
        <fullName evidence="2">Uncharacterized protein</fullName>
    </submittedName>
</protein>
<evidence type="ECO:0000256" key="1">
    <source>
        <dbReference type="SAM" id="MobiDB-lite"/>
    </source>
</evidence>
<dbReference type="AlphaFoldDB" id="A0ABD1TRI3"/>
<dbReference type="EMBL" id="JBFOLJ010000008">
    <property type="protein sequence ID" value="KAL2515060.1"/>
    <property type="molecule type" value="Genomic_DNA"/>
</dbReference>
<keyword evidence="3" id="KW-1185">Reference proteome</keyword>
<feature type="region of interest" description="Disordered" evidence="1">
    <location>
        <begin position="154"/>
        <end position="182"/>
    </location>
</feature>
<feature type="compositionally biased region" description="Basic and acidic residues" evidence="1">
    <location>
        <begin position="164"/>
        <end position="174"/>
    </location>
</feature>
<evidence type="ECO:0000313" key="3">
    <source>
        <dbReference type="Proteomes" id="UP001604277"/>
    </source>
</evidence>
<reference evidence="3" key="1">
    <citation type="submission" date="2024-07" db="EMBL/GenBank/DDBJ databases">
        <title>Two chromosome-level genome assemblies of Korean endemic species Abeliophyllum distichum and Forsythia ovata (Oleaceae).</title>
        <authorList>
            <person name="Jang H."/>
        </authorList>
    </citation>
    <scope>NUCLEOTIDE SEQUENCE [LARGE SCALE GENOMIC DNA]</scope>
</reference>
<accession>A0ABD1TRI3</accession>
<name>A0ABD1TRI3_9LAMI</name>
<sequence length="289" mass="31798">MQVNGSNRWNAKEIQFGAQPPVDTIDIRIGQLRRLVKDSHRFHAISKFWHPAPHSLPRSCKAHRSRRSSELCEALLHFHISGVVSYVEFYFSSVPKLKIRHGGIVDNISPPPPVPSAASVSRVTVLQTPETMVGSSSFIPAAPVATSVVSFASSPVGAAPSSENSRRSGKRNEETSGNEGTFCTPVLPPVEFINIDFHQDELDPTILGKLPVPAAIAAASVHKYWTSAFEKATDNVELLKLAEMYTSQSHVLNYELYKVLTMKVDELRSTVGGDEDVNALRSENKDLRE</sequence>